<protein>
    <submittedName>
        <fullName evidence="2">Uncharacterized protein</fullName>
    </submittedName>
</protein>
<feature type="region of interest" description="Disordered" evidence="1">
    <location>
        <begin position="75"/>
        <end position="109"/>
    </location>
</feature>
<name>A0A0H5QLG4_9EUKA</name>
<proteinExistence type="predicted"/>
<reference evidence="2" key="1">
    <citation type="submission" date="2015-04" db="EMBL/GenBank/DDBJ databases">
        <title>The genome sequence of the plant pathogenic Rhizarian Plasmodiophora brassicae reveals insights in its biotrophic life cycle and the origin of chitin synthesis.</title>
        <authorList>
            <person name="Schwelm A."/>
            <person name="Fogelqvist J."/>
            <person name="Knaust A."/>
            <person name="Julke S."/>
            <person name="Lilja T."/>
            <person name="Dhandapani V."/>
            <person name="Bonilla-Rosso G."/>
            <person name="Karlsson M."/>
            <person name="Shevchenko A."/>
            <person name="Choi S.R."/>
            <person name="Kim H.G."/>
            <person name="Park J.Y."/>
            <person name="Lim Y.P."/>
            <person name="Ludwig-Muller J."/>
            <person name="Dixelius C."/>
        </authorList>
    </citation>
    <scope>NUCLEOTIDE SEQUENCE</scope>
    <source>
        <tissue evidence="2">Potato root galls</tissue>
    </source>
</reference>
<organism evidence="2">
    <name type="scientific">Spongospora subterranea</name>
    <dbReference type="NCBI Taxonomy" id="70186"/>
    <lineage>
        <taxon>Eukaryota</taxon>
        <taxon>Sar</taxon>
        <taxon>Rhizaria</taxon>
        <taxon>Endomyxa</taxon>
        <taxon>Phytomyxea</taxon>
        <taxon>Plasmodiophorida</taxon>
        <taxon>Plasmodiophoridae</taxon>
        <taxon>Spongospora</taxon>
    </lineage>
</organism>
<evidence type="ECO:0000256" key="1">
    <source>
        <dbReference type="SAM" id="MobiDB-lite"/>
    </source>
</evidence>
<dbReference type="AlphaFoldDB" id="A0A0H5QLG4"/>
<sequence length="135" mass="15593">MLSHELVFIESMNYNYYQSLLGLLDILIFLQETINQSQIERGLPPSMLIDMSPLCHVRRAMEISVRWKVAIDSTTRMKQHTDTPRRRSSTNEQNATGTLSRRMGSTNHAERNQTMAIEIIEGGRHHNDPRIKDTV</sequence>
<evidence type="ECO:0000313" key="2">
    <source>
        <dbReference type="EMBL" id="CRZ02985.1"/>
    </source>
</evidence>
<accession>A0A0H5QLG4</accession>
<dbReference type="EMBL" id="HACM01002543">
    <property type="protein sequence ID" value="CRZ02985.1"/>
    <property type="molecule type" value="Transcribed_RNA"/>
</dbReference>
<feature type="compositionally biased region" description="Polar residues" evidence="1">
    <location>
        <begin position="90"/>
        <end position="109"/>
    </location>
</feature>